<dbReference type="AlphaFoldDB" id="A0A2S9QR47"/>
<sequence>MATTIKVSSELRDRINREARDVGLTASSNLQQADMLPIVLPVTTTDRGWPIHVLLRGQSLLPPRPSYAMTEQPRTVTRERLGERAGVVDGRTMREIELWLRDFLGFA</sequence>
<dbReference type="RefSeq" id="WP_105804350.1">
    <property type="nucleotide sequence ID" value="NZ_MWZD01000013.1"/>
</dbReference>
<dbReference type="Gene3D" id="2.30.30.110">
    <property type="match status" value="1"/>
</dbReference>
<dbReference type="Pfam" id="PF02452">
    <property type="entry name" value="PemK_toxin"/>
    <property type="match status" value="1"/>
</dbReference>
<evidence type="ECO:0000256" key="2">
    <source>
        <dbReference type="ARBA" id="ARBA00022649"/>
    </source>
</evidence>
<evidence type="ECO:0008006" key="5">
    <source>
        <dbReference type="Google" id="ProtNLM"/>
    </source>
</evidence>
<keyword evidence="2" id="KW-1277">Toxin-antitoxin system</keyword>
<reference evidence="3 4" key="1">
    <citation type="journal article" date="2017" name="New Microbes New Infect">
        <title>Genome sequence of 'Leucobacter massiliensis' sp. nov. isolated from human pharynx after travel to the 2014 Hajj.</title>
        <authorList>
            <person name="Leangapichart T."/>
            <person name="Gautret P."/>
            <person name="Nguyen T.T."/>
            <person name="Armstrong N."/>
            <person name="Rolain J.M."/>
        </authorList>
    </citation>
    <scope>NUCLEOTIDE SEQUENCE [LARGE SCALE GENOMIC DNA]</scope>
    <source>
        <strain evidence="3 4">122RC15</strain>
    </source>
</reference>
<dbReference type="InterPro" id="IPR003477">
    <property type="entry name" value="PemK-like"/>
</dbReference>
<dbReference type="OrthoDB" id="9808744at2"/>
<evidence type="ECO:0000313" key="3">
    <source>
        <dbReference type="EMBL" id="PRI12042.1"/>
    </source>
</evidence>
<proteinExistence type="inferred from homology"/>
<comment type="caution">
    <text evidence="3">The sequence shown here is derived from an EMBL/GenBank/DDBJ whole genome shotgun (WGS) entry which is preliminary data.</text>
</comment>
<comment type="similarity">
    <text evidence="1">Belongs to the PemK/MazF family.</text>
</comment>
<protein>
    <recommendedName>
        <fullName evidence="5">Growth inhibitor PemK</fullName>
    </recommendedName>
</protein>
<dbReference type="EMBL" id="MWZD01000013">
    <property type="protein sequence ID" value="PRI12042.1"/>
    <property type="molecule type" value="Genomic_DNA"/>
</dbReference>
<keyword evidence="4" id="KW-1185">Reference proteome</keyword>
<organism evidence="3 4">
    <name type="scientific">Leucobacter massiliensis</name>
    <dbReference type="NCBI Taxonomy" id="1686285"/>
    <lineage>
        <taxon>Bacteria</taxon>
        <taxon>Bacillati</taxon>
        <taxon>Actinomycetota</taxon>
        <taxon>Actinomycetes</taxon>
        <taxon>Micrococcales</taxon>
        <taxon>Microbacteriaceae</taxon>
        <taxon>Leucobacter</taxon>
    </lineage>
</organism>
<name>A0A2S9QR47_9MICO</name>
<accession>A0A2S9QR47</accession>
<gene>
    <name evidence="3" type="ORF">B4915_02965</name>
</gene>
<evidence type="ECO:0000256" key="1">
    <source>
        <dbReference type="ARBA" id="ARBA00007521"/>
    </source>
</evidence>
<dbReference type="SUPFAM" id="SSF50118">
    <property type="entry name" value="Cell growth inhibitor/plasmid maintenance toxic component"/>
    <property type="match status" value="1"/>
</dbReference>
<evidence type="ECO:0000313" key="4">
    <source>
        <dbReference type="Proteomes" id="UP000238650"/>
    </source>
</evidence>
<dbReference type="Proteomes" id="UP000238650">
    <property type="component" value="Unassembled WGS sequence"/>
</dbReference>
<dbReference type="GO" id="GO:0003677">
    <property type="term" value="F:DNA binding"/>
    <property type="evidence" value="ECO:0007669"/>
    <property type="project" value="InterPro"/>
</dbReference>
<dbReference type="InterPro" id="IPR011067">
    <property type="entry name" value="Plasmid_toxin/cell-grow_inhib"/>
</dbReference>